<evidence type="ECO:0000256" key="1">
    <source>
        <dbReference type="ARBA" id="ARBA00005952"/>
    </source>
</evidence>
<dbReference type="FunFam" id="1.10.940.10:FF:000001">
    <property type="entry name" value="Transcription antitermination factor NusB"/>
    <property type="match status" value="1"/>
</dbReference>
<accession>A0A3N1Y8Z5</accession>
<dbReference type="HAMAP" id="MF_00073">
    <property type="entry name" value="NusB"/>
    <property type="match status" value="1"/>
</dbReference>
<dbReference type="InterPro" id="IPR035926">
    <property type="entry name" value="NusB-like_sf"/>
</dbReference>
<evidence type="ECO:0000256" key="2">
    <source>
        <dbReference type="ARBA" id="ARBA00022814"/>
    </source>
</evidence>
<comment type="caution">
    <text evidence="8">The sequence shown here is derived from an EMBL/GenBank/DDBJ whole genome shotgun (WGS) entry which is preliminary data.</text>
</comment>
<dbReference type="AlphaFoldDB" id="A0A3N1Y8Z5"/>
<dbReference type="PANTHER" id="PTHR11078:SF3">
    <property type="entry name" value="ANTITERMINATION NUSB DOMAIN-CONTAINING PROTEIN"/>
    <property type="match status" value="1"/>
</dbReference>
<dbReference type="Gene3D" id="1.10.940.10">
    <property type="entry name" value="NusB-like"/>
    <property type="match status" value="1"/>
</dbReference>
<evidence type="ECO:0000313" key="9">
    <source>
        <dbReference type="Proteomes" id="UP000276634"/>
    </source>
</evidence>
<dbReference type="InterPro" id="IPR011605">
    <property type="entry name" value="NusB_fam"/>
</dbReference>
<reference evidence="8 9" key="1">
    <citation type="submission" date="2018-11" db="EMBL/GenBank/DDBJ databases">
        <title>Genomic Encyclopedia of Type Strains, Phase IV (KMG-IV): sequencing the most valuable type-strain genomes for metagenomic binning, comparative biology and taxonomic classification.</title>
        <authorList>
            <person name="Goeker M."/>
        </authorList>
    </citation>
    <scope>NUCLEOTIDE SEQUENCE [LARGE SCALE GENOMIC DNA]</scope>
    <source>
        <strain evidence="8 9">DSM 100275</strain>
    </source>
</reference>
<dbReference type="RefSeq" id="WP_123400584.1">
    <property type="nucleotide sequence ID" value="NZ_RJVI01000001.1"/>
</dbReference>
<dbReference type="SUPFAM" id="SSF48013">
    <property type="entry name" value="NusB-like"/>
    <property type="match status" value="1"/>
</dbReference>
<evidence type="ECO:0000313" key="8">
    <source>
        <dbReference type="EMBL" id="ROR34968.1"/>
    </source>
</evidence>
<dbReference type="GO" id="GO:0006353">
    <property type="term" value="P:DNA-templated transcription termination"/>
    <property type="evidence" value="ECO:0007669"/>
    <property type="project" value="UniProtKB-UniRule"/>
</dbReference>
<evidence type="ECO:0000256" key="6">
    <source>
        <dbReference type="HAMAP-Rule" id="MF_00073"/>
    </source>
</evidence>
<dbReference type="InterPro" id="IPR006027">
    <property type="entry name" value="NusB_RsmB_TIM44"/>
</dbReference>
<keyword evidence="2 6" id="KW-0889">Transcription antitermination</keyword>
<dbReference type="NCBIfam" id="TIGR01951">
    <property type="entry name" value="nusB"/>
    <property type="match status" value="1"/>
</dbReference>
<dbReference type="Proteomes" id="UP000276634">
    <property type="component" value="Unassembled WGS sequence"/>
</dbReference>
<evidence type="ECO:0000259" key="7">
    <source>
        <dbReference type="Pfam" id="PF01029"/>
    </source>
</evidence>
<keyword evidence="5 6" id="KW-0804">Transcription</keyword>
<gene>
    <name evidence="6" type="primary">nusB</name>
    <name evidence="8" type="ORF">EDC57_0881</name>
</gene>
<keyword evidence="3 6" id="KW-0694">RNA-binding</keyword>
<keyword evidence="9" id="KW-1185">Reference proteome</keyword>
<dbReference type="Pfam" id="PF01029">
    <property type="entry name" value="NusB"/>
    <property type="match status" value="1"/>
</dbReference>
<keyword evidence="4 6" id="KW-0805">Transcription regulation</keyword>
<dbReference type="GO" id="GO:0031564">
    <property type="term" value="P:transcription antitermination"/>
    <property type="evidence" value="ECO:0007669"/>
    <property type="project" value="UniProtKB-KW"/>
</dbReference>
<evidence type="ECO:0000256" key="4">
    <source>
        <dbReference type="ARBA" id="ARBA00023015"/>
    </source>
</evidence>
<proteinExistence type="inferred from homology"/>
<feature type="domain" description="NusB/RsmB/TIM44" evidence="7">
    <location>
        <begin position="7"/>
        <end position="131"/>
    </location>
</feature>
<dbReference type="EMBL" id="RJVI01000001">
    <property type="protein sequence ID" value="ROR34968.1"/>
    <property type="molecule type" value="Genomic_DNA"/>
</dbReference>
<evidence type="ECO:0000256" key="5">
    <source>
        <dbReference type="ARBA" id="ARBA00023163"/>
    </source>
</evidence>
<sequence length="143" mass="16543">MSRKRTRARRRALQALYQWQMTGQDLGEIERQFLEDEDMRDVELDYFRELLHQVPARLAELDGVLAPLLDRPIGQVDPVERAVLRIGVYELAHRLEVPYRVVINEAIELAKRFGSEHGHRYVNGILDKAARSLRAVEVEAAGR</sequence>
<name>A0A3N1Y8Z5_9GAMM</name>
<comment type="similarity">
    <text evidence="1 6">Belongs to the NusB family.</text>
</comment>
<dbReference type="GO" id="GO:0005829">
    <property type="term" value="C:cytosol"/>
    <property type="evidence" value="ECO:0007669"/>
    <property type="project" value="TreeGrafter"/>
</dbReference>
<evidence type="ECO:0000256" key="3">
    <source>
        <dbReference type="ARBA" id="ARBA00022884"/>
    </source>
</evidence>
<organism evidence="8 9">
    <name type="scientific">Inmirania thermothiophila</name>
    <dbReference type="NCBI Taxonomy" id="1750597"/>
    <lineage>
        <taxon>Bacteria</taxon>
        <taxon>Pseudomonadati</taxon>
        <taxon>Pseudomonadota</taxon>
        <taxon>Gammaproteobacteria</taxon>
        <taxon>Chromatiales</taxon>
        <taxon>Ectothiorhodospiraceae</taxon>
        <taxon>Inmirania</taxon>
    </lineage>
</organism>
<dbReference type="OrthoDB" id="9789556at2"/>
<dbReference type="GO" id="GO:0003723">
    <property type="term" value="F:RNA binding"/>
    <property type="evidence" value="ECO:0007669"/>
    <property type="project" value="UniProtKB-UniRule"/>
</dbReference>
<comment type="function">
    <text evidence="6">Involved in transcription antitermination. Required for transcription of ribosomal RNA (rRNA) genes. Binds specifically to the boxA antiterminator sequence of the ribosomal RNA (rrn) operons.</text>
</comment>
<protein>
    <recommendedName>
        <fullName evidence="6">Transcription antitermination protein NusB</fullName>
    </recommendedName>
    <alternativeName>
        <fullName evidence="6">Antitermination factor NusB</fullName>
    </alternativeName>
</protein>
<dbReference type="PANTHER" id="PTHR11078">
    <property type="entry name" value="N UTILIZATION SUBSTANCE PROTEIN B-RELATED"/>
    <property type="match status" value="1"/>
</dbReference>